<accession>A1RYC3</accession>
<dbReference type="HOGENOM" id="CLU_1237973_0_0_2"/>
<feature type="coiled-coil region" evidence="1">
    <location>
        <begin position="181"/>
        <end position="240"/>
    </location>
</feature>
<evidence type="ECO:0000256" key="1">
    <source>
        <dbReference type="SAM" id="Coils"/>
    </source>
</evidence>
<feature type="coiled-coil region" evidence="1">
    <location>
        <begin position="70"/>
        <end position="155"/>
    </location>
</feature>
<dbReference type="Gene3D" id="1.20.120.20">
    <property type="entry name" value="Apolipoprotein"/>
    <property type="match status" value="1"/>
</dbReference>
<sequence>MRWRRHHLQPATVIYRWLTHDWLVSIDRVRDEEGEPDEVEIVEVGEGDVALLLAALKRLNNGVYALKVTLDFLNTRVGTLQGQIKELEEALKSHLEAFQAENSRLAESVNRVSREFKEGTDTLTKNVQLSLDMFLEKLSGELTRLEDTLSTITQDVSAVMSKLKEVELVSTDAATAVKSDVNSLRGSMSNVELALNELSQRVTRLEESQLAALRQYSLELQEVSLKLTQVNQLLQKLLEKESKEPTG</sequence>
<evidence type="ECO:0000313" key="3">
    <source>
        <dbReference type="Proteomes" id="UP000000641"/>
    </source>
</evidence>
<name>A1RYC3_THEPD</name>
<protein>
    <submittedName>
        <fullName evidence="2">Uncharacterized protein</fullName>
    </submittedName>
</protein>
<dbReference type="AlphaFoldDB" id="A1RYC3"/>
<organism evidence="2 3">
    <name type="scientific">Thermofilum pendens (strain DSM 2475 / Hrk 5)</name>
    <dbReference type="NCBI Taxonomy" id="368408"/>
    <lineage>
        <taxon>Archaea</taxon>
        <taxon>Thermoproteota</taxon>
        <taxon>Thermoprotei</taxon>
        <taxon>Thermofilales</taxon>
        <taxon>Thermofilaceae</taxon>
        <taxon>Thermofilum</taxon>
    </lineage>
</organism>
<keyword evidence="1" id="KW-0175">Coiled coil</keyword>
<evidence type="ECO:0000313" key="2">
    <source>
        <dbReference type="EMBL" id="ABL78203.1"/>
    </source>
</evidence>
<gene>
    <name evidence="2" type="ordered locus">Tpen_0801</name>
</gene>
<dbReference type="Proteomes" id="UP000000641">
    <property type="component" value="Chromosome"/>
</dbReference>
<proteinExistence type="predicted"/>
<dbReference type="KEGG" id="tpe:Tpen_0801"/>
<dbReference type="EMBL" id="CP000505">
    <property type="protein sequence ID" value="ABL78203.1"/>
    <property type="molecule type" value="Genomic_DNA"/>
</dbReference>
<keyword evidence="3" id="KW-1185">Reference proteome</keyword>
<reference evidence="3" key="1">
    <citation type="journal article" date="2008" name="J. Bacteriol.">
        <title>Genome sequence of Thermofilum pendens reveals an exceptional loss of biosynthetic pathways without genome reduction.</title>
        <authorList>
            <person name="Anderson I."/>
            <person name="Rodriguez J."/>
            <person name="Susanti D."/>
            <person name="Porat I."/>
            <person name="Reich C."/>
            <person name="Ulrich L.E."/>
            <person name="Elkins J.G."/>
            <person name="Mavromatis K."/>
            <person name="Lykidis A."/>
            <person name="Kim E."/>
            <person name="Thompson L.S."/>
            <person name="Nolan M."/>
            <person name="Land M."/>
            <person name="Copeland A."/>
            <person name="Lapidus A."/>
            <person name="Lucas S."/>
            <person name="Detter C."/>
            <person name="Zhulin I.B."/>
            <person name="Olsen G.J."/>
            <person name="Whitman W."/>
            <person name="Mukhopadhyay B."/>
            <person name="Bristow J."/>
            <person name="Kyrpides N."/>
        </authorList>
    </citation>
    <scope>NUCLEOTIDE SEQUENCE [LARGE SCALE GENOMIC DNA]</scope>
    <source>
        <strain evidence="3">DSM 2475 / Hrk 5</strain>
    </source>
</reference>
<dbReference type="EnsemblBacteria" id="ABL78203">
    <property type="protein sequence ID" value="ABL78203"/>
    <property type="gene ID" value="Tpen_0801"/>
</dbReference>